<dbReference type="Proteomes" id="UP001328107">
    <property type="component" value="Unassembled WGS sequence"/>
</dbReference>
<feature type="region of interest" description="Disordered" evidence="1">
    <location>
        <begin position="1"/>
        <end position="115"/>
    </location>
</feature>
<evidence type="ECO:0000256" key="1">
    <source>
        <dbReference type="SAM" id="MobiDB-lite"/>
    </source>
</evidence>
<gene>
    <name evidence="2" type="ORF">PMAYCL1PPCAC_14486</name>
</gene>
<name>A0AAN4ZSF1_9BILA</name>
<feature type="region of interest" description="Disordered" evidence="1">
    <location>
        <begin position="188"/>
        <end position="218"/>
    </location>
</feature>
<accession>A0AAN4ZSF1</accession>
<feature type="compositionally biased region" description="Basic residues" evidence="1">
    <location>
        <begin position="197"/>
        <end position="206"/>
    </location>
</feature>
<organism evidence="2 3">
    <name type="scientific">Pristionchus mayeri</name>
    <dbReference type="NCBI Taxonomy" id="1317129"/>
    <lineage>
        <taxon>Eukaryota</taxon>
        <taxon>Metazoa</taxon>
        <taxon>Ecdysozoa</taxon>
        <taxon>Nematoda</taxon>
        <taxon>Chromadorea</taxon>
        <taxon>Rhabditida</taxon>
        <taxon>Rhabditina</taxon>
        <taxon>Diplogasteromorpha</taxon>
        <taxon>Diplogasteroidea</taxon>
        <taxon>Neodiplogasteridae</taxon>
        <taxon>Pristionchus</taxon>
    </lineage>
</organism>
<feature type="compositionally biased region" description="Basic residues" evidence="1">
    <location>
        <begin position="29"/>
        <end position="43"/>
    </location>
</feature>
<sequence>MVDDKTSKESKKKKVSGDSKGDGSEATGRKGRKKQTTSKRYKRQQCSLSLVKRSISPASQSPKPDPNPTGAALTTAHKEECRKKSTVSKSASLVGDASRRLRQKSTEKKKIGGAAPEFSKKMTQAEYDKWCEAECEMWTPRAVFKAPPQRKFVYPACRLYKAETKVDDVPVVPSTAILGELHERTRRYNNKSSVKMQSKKKLRKYKSSTEDKFTTKKD</sequence>
<dbReference type="AlphaFoldDB" id="A0AAN4ZSF1"/>
<protein>
    <submittedName>
        <fullName evidence="2">Uncharacterized protein</fullName>
    </submittedName>
</protein>
<evidence type="ECO:0000313" key="3">
    <source>
        <dbReference type="Proteomes" id="UP001328107"/>
    </source>
</evidence>
<feature type="compositionally biased region" description="Basic and acidic residues" evidence="1">
    <location>
        <begin position="207"/>
        <end position="218"/>
    </location>
</feature>
<feature type="compositionally biased region" description="Basic and acidic residues" evidence="1">
    <location>
        <begin position="1"/>
        <end position="23"/>
    </location>
</feature>
<proteinExistence type="predicted"/>
<comment type="caution">
    <text evidence="2">The sequence shown here is derived from an EMBL/GenBank/DDBJ whole genome shotgun (WGS) entry which is preliminary data.</text>
</comment>
<evidence type="ECO:0000313" key="2">
    <source>
        <dbReference type="EMBL" id="GMR44291.1"/>
    </source>
</evidence>
<reference evidence="3" key="1">
    <citation type="submission" date="2022-10" db="EMBL/GenBank/DDBJ databases">
        <title>Genome assembly of Pristionchus species.</title>
        <authorList>
            <person name="Yoshida K."/>
            <person name="Sommer R.J."/>
        </authorList>
    </citation>
    <scope>NUCLEOTIDE SEQUENCE [LARGE SCALE GENOMIC DNA]</scope>
    <source>
        <strain evidence="3">RS5460</strain>
    </source>
</reference>
<dbReference type="EMBL" id="BTRK01000003">
    <property type="protein sequence ID" value="GMR44291.1"/>
    <property type="molecule type" value="Genomic_DNA"/>
</dbReference>
<keyword evidence="3" id="KW-1185">Reference proteome</keyword>